<dbReference type="Gramene" id="OB02G28020.1">
    <property type="protein sequence ID" value="OB02G28020.1"/>
    <property type="gene ID" value="OB02G28020"/>
</dbReference>
<sequence length="79" mass="8546">MDALGEAVRCGRWDVAVPLLVWNCVRSNGALDELPATGLAASSPDSIWRITDDGIKNLIDHKASTVCLSYLVKTFKRGS</sequence>
<proteinExistence type="predicted"/>
<dbReference type="Proteomes" id="UP000006038">
    <property type="component" value="Unassembled WGS sequence"/>
</dbReference>
<reference evidence="1" key="1">
    <citation type="submission" date="2013-04" db="UniProtKB">
        <authorList>
            <consortium name="EnsemblPlants"/>
        </authorList>
    </citation>
    <scope>IDENTIFICATION</scope>
</reference>
<accession>J3LDT5</accession>
<evidence type="ECO:0000313" key="2">
    <source>
        <dbReference type="Proteomes" id="UP000006038"/>
    </source>
</evidence>
<organism evidence="1">
    <name type="scientific">Oryza brachyantha</name>
    <name type="common">malo sina</name>
    <dbReference type="NCBI Taxonomy" id="4533"/>
    <lineage>
        <taxon>Eukaryota</taxon>
        <taxon>Viridiplantae</taxon>
        <taxon>Streptophyta</taxon>
        <taxon>Embryophyta</taxon>
        <taxon>Tracheophyta</taxon>
        <taxon>Spermatophyta</taxon>
        <taxon>Magnoliopsida</taxon>
        <taxon>Liliopsida</taxon>
        <taxon>Poales</taxon>
        <taxon>Poaceae</taxon>
        <taxon>BOP clade</taxon>
        <taxon>Oryzoideae</taxon>
        <taxon>Oryzeae</taxon>
        <taxon>Oryzinae</taxon>
        <taxon>Oryza</taxon>
    </lineage>
</organism>
<evidence type="ECO:0000313" key="1">
    <source>
        <dbReference type="EnsemblPlants" id="OB02G28020.1"/>
    </source>
</evidence>
<name>J3LDT5_ORYBR</name>
<keyword evidence="2" id="KW-1185">Reference proteome</keyword>
<dbReference type="AlphaFoldDB" id="J3LDT5"/>
<dbReference type="EnsemblPlants" id="OB02G28020.1">
    <property type="protein sequence ID" value="OB02G28020.1"/>
    <property type="gene ID" value="OB02G28020"/>
</dbReference>
<dbReference type="HOGENOM" id="CLU_2613045_0_0_1"/>
<protein>
    <submittedName>
        <fullName evidence="1">Uncharacterized protein</fullName>
    </submittedName>
</protein>